<dbReference type="Gene3D" id="3.40.720.10">
    <property type="entry name" value="Alkaline Phosphatase, subunit A"/>
    <property type="match status" value="1"/>
</dbReference>
<feature type="transmembrane region" description="Helical" evidence="6">
    <location>
        <begin position="35"/>
        <end position="54"/>
    </location>
</feature>
<name>A0ABR9EXP0_9GAMM</name>
<dbReference type="Pfam" id="PF00884">
    <property type="entry name" value="Sulfatase"/>
    <property type="match status" value="1"/>
</dbReference>
<proteinExistence type="predicted"/>
<evidence type="ECO:0000256" key="6">
    <source>
        <dbReference type="SAM" id="Phobius"/>
    </source>
</evidence>
<organism evidence="8 9">
    <name type="scientific">Halomonas casei</name>
    <dbReference type="NCBI Taxonomy" id="2742613"/>
    <lineage>
        <taxon>Bacteria</taxon>
        <taxon>Pseudomonadati</taxon>
        <taxon>Pseudomonadota</taxon>
        <taxon>Gammaproteobacteria</taxon>
        <taxon>Oceanospirillales</taxon>
        <taxon>Halomonadaceae</taxon>
        <taxon>Halomonas</taxon>
    </lineage>
</organism>
<evidence type="ECO:0000256" key="3">
    <source>
        <dbReference type="ARBA" id="ARBA00022692"/>
    </source>
</evidence>
<evidence type="ECO:0000256" key="5">
    <source>
        <dbReference type="ARBA" id="ARBA00023136"/>
    </source>
</evidence>
<sequence length="541" mass="60097">MISALMWPLLVGLVMCSAFEALLNPRPRPFWQRSIAVNVTHTGSWLLLFGLLALLLQRPWFAVVVVLSLQLVVIQSSNSKSRTLNEPFICHDFEYFWDAILHPRLYVPFFGVGLAIAASSAGAVAIGAFFYWETSLVTSEGASRFLIGAFEVIAIGVLLLSFSLPKQPAITLQPVHDMHQLGLFASLWAYGVALMRAPVPKPEQSPFHALTEVAKAHPTEQSLPNVVFIQSESFFDPRSWCDDVDSGLLHHFDTTRANATLHGPLNVPAWGANTVRTECAVLTGIAPEKWGARQFNPYRTLSRHTLPSLASSFKAAGYRTVCVHPYLASFYFRHKVIPQMGFDQFVDISAFESSDKAGQYISDRAVARKIGRLLEDDDNRPLFVFVITMENHGPLHLETPSQDTLAATMPGAPWPLPDHLRDLAVYLHHLGESDKMLASVKSTLNTANRQGLLGWYGDHVPILPEAYEYFTPPDSRTPYMIWSTQGPEAQHLLAAGERLASANEPYELAANELGVQLFKQVFGHDISSVMIKAEPEPQEQE</sequence>
<dbReference type="SUPFAM" id="SSF53649">
    <property type="entry name" value="Alkaline phosphatase-like"/>
    <property type="match status" value="1"/>
</dbReference>
<dbReference type="InterPro" id="IPR000917">
    <property type="entry name" value="Sulfatase_N"/>
</dbReference>
<comment type="caution">
    <text evidence="8">The sequence shown here is derived from an EMBL/GenBank/DDBJ whole genome shotgun (WGS) entry which is preliminary data.</text>
</comment>
<dbReference type="PANTHER" id="PTHR47371">
    <property type="entry name" value="LIPOTEICHOIC ACID SYNTHASE"/>
    <property type="match status" value="1"/>
</dbReference>
<dbReference type="RefSeq" id="WP_096281122.1">
    <property type="nucleotide sequence ID" value="NZ_CP189763.1"/>
</dbReference>
<evidence type="ECO:0000256" key="2">
    <source>
        <dbReference type="ARBA" id="ARBA00022475"/>
    </source>
</evidence>
<dbReference type="InterPro" id="IPR050448">
    <property type="entry name" value="OpgB/LTA_synthase_biosynth"/>
</dbReference>
<evidence type="ECO:0000256" key="1">
    <source>
        <dbReference type="ARBA" id="ARBA00004651"/>
    </source>
</evidence>
<gene>
    <name evidence="8" type="ORF">EI168_02525</name>
</gene>
<dbReference type="Proteomes" id="UP001645039">
    <property type="component" value="Unassembled WGS sequence"/>
</dbReference>
<evidence type="ECO:0000256" key="4">
    <source>
        <dbReference type="ARBA" id="ARBA00022989"/>
    </source>
</evidence>
<keyword evidence="5 6" id="KW-0472">Membrane</keyword>
<reference evidence="8 9" key="1">
    <citation type="submission" date="2020-07" db="EMBL/GenBank/DDBJ databases">
        <title>Halophilic bacteria isolated from french cheeses.</title>
        <authorList>
            <person name="Kothe C.I."/>
            <person name="Farah-Kraiem B."/>
            <person name="Renault P."/>
            <person name="Dridi B."/>
        </authorList>
    </citation>
    <scope>NUCLEOTIDE SEQUENCE [LARGE SCALE GENOMIC DNA]</scope>
    <source>
        <strain evidence="8 9">FME1</strain>
    </source>
</reference>
<evidence type="ECO:0000313" key="8">
    <source>
        <dbReference type="EMBL" id="MBE0398984.1"/>
    </source>
</evidence>
<protein>
    <submittedName>
        <fullName evidence="8">LTA synthase family protein</fullName>
    </submittedName>
</protein>
<dbReference type="EMBL" id="RRZD01000002">
    <property type="protein sequence ID" value="MBE0398984.1"/>
    <property type="molecule type" value="Genomic_DNA"/>
</dbReference>
<dbReference type="InterPro" id="IPR017850">
    <property type="entry name" value="Alkaline_phosphatase_core_sf"/>
</dbReference>
<feature type="transmembrane region" description="Helical" evidence="6">
    <location>
        <begin position="105"/>
        <end position="130"/>
    </location>
</feature>
<dbReference type="CDD" id="cd16015">
    <property type="entry name" value="LTA_synthase"/>
    <property type="match status" value="1"/>
</dbReference>
<keyword evidence="9" id="KW-1185">Reference proteome</keyword>
<feature type="domain" description="Sulfatase N-terminal" evidence="7">
    <location>
        <begin position="224"/>
        <end position="489"/>
    </location>
</feature>
<keyword evidence="4 6" id="KW-1133">Transmembrane helix</keyword>
<feature type="transmembrane region" description="Helical" evidence="6">
    <location>
        <begin position="6"/>
        <end position="23"/>
    </location>
</feature>
<keyword evidence="3 6" id="KW-0812">Transmembrane</keyword>
<evidence type="ECO:0000313" key="9">
    <source>
        <dbReference type="Proteomes" id="UP001645039"/>
    </source>
</evidence>
<feature type="transmembrane region" description="Helical" evidence="6">
    <location>
        <begin position="142"/>
        <end position="160"/>
    </location>
</feature>
<evidence type="ECO:0000259" key="7">
    <source>
        <dbReference type="Pfam" id="PF00884"/>
    </source>
</evidence>
<dbReference type="PANTHER" id="PTHR47371:SF3">
    <property type="entry name" value="PHOSPHOGLYCEROL TRANSFERASE I"/>
    <property type="match status" value="1"/>
</dbReference>
<comment type="subcellular location">
    <subcellularLocation>
        <location evidence="1">Cell membrane</location>
        <topology evidence="1">Multi-pass membrane protein</topology>
    </subcellularLocation>
</comment>
<accession>A0ABR9EXP0</accession>
<keyword evidence="2" id="KW-1003">Cell membrane</keyword>